<sequence>MNPLPYAPNAASRARAARRLANKAVSAAKTSGASVPAMPAPLIPATHHGPPISRPPLHGFSAPTANLHNSAPVGGEPSSWRAGLDLNTAAYTLENSPDLLRQPRSFSTAGNAEGRNLFGQLFSQADELISTSENTVMKKNAMMQAKQYTVDPQC</sequence>
<dbReference type="EMBL" id="CM000880">
    <property type="protein sequence ID" value="KQK12495.1"/>
    <property type="molecule type" value="Genomic_DNA"/>
</dbReference>
<evidence type="ECO:0000313" key="2">
    <source>
        <dbReference type="EnsemblPlants" id="KQK12495"/>
    </source>
</evidence>
<dbReference type="Gramene" id="KQK12495">
    <property type="protein sequence ID" value="KQK12495"/>
    <property type="gene ID" value="BRADI_1g04050v3"/>
</dbReference>
<accession>I1GLN3</accession>
<name>I1GLN3_BRADI</name>
<dbReference type="HOGENOM" id="CLU_1706689_0_0_1"/>
<proteinExistence type="predicted"/>
<reference evidence="1 2" key="1">
    <citation type="journal article" date="2010" name="Nature">
        <title>Genome sequencing and analysis of the model grass Brachypodium distachyon.</title>
        <authorList>
            <consortium name="International Brachypodium Initiative"/>
        </authorList>
    </citation>
    <scope>NUCLEOTIDE SEQUENCE [LARGE SCALE GENOMIC DNA]</scope>
    <source>
        <strain evidence="1 2">Bd21</strain>
    </source>
</reference>
<evidence type="ECO:0000313" key="1">
    <source>
        <dbReference type="EMBL" id="KQK12495.1"/>
    </source>
</evidence>
<dbReference type="Proteomes" id="UP000008810">
    <property type="component" value="Chromosome 1"/>
</dbReference>
<dbReference type="InParanoid" id="I1GLN3"/>
<gene>
    <name evidence="1" type="ORF">BRADI_1g04050v3</name>
</gene>
<dbReference type="AlphaFoldDB" id="I1GLN3"/>
<keyword evidence="3" id="KW-1185">Reference proteome</keyword>
<protein>
    <submittedName>
        <fullName evidence="1 2">Uncharacterized protein</fullName>
    </submittedName>
</protein>
<reference evidence="1" key="2">
    <citation type="submission" date="2017-06" db="EMBL/GenBank/DDBJ databases">
        <title>WGS assembly of Brachypodium distachyon.</title>
        <authorList>
            <consortium name="The International Brachypodium Initiative"/>
            <person name="Lucas S."/>
            <person name="Harmon-Smith M."/>
            <person name="Lail K."/>
            <person name="Tice H."/>
            <person name="Grimwood J."/>
            <person name="Bruce D."/>
            <person name="Barry K."/>
            <person name="Shu S."/>
            <person name="Lindquist E."/>
            <person name="Wang M."/>
            <person name="Pitluck S."/>
            <person name="Vogel J.P."/>
            <person name="Garvin D.F."/>
            <person name="Mockler T.C."/>
            <person name="Schmutz J."/>
            <person name="Rokhsar D."/>
            <person name="Bevan M.W."/>
        </authorList>
    </citation>
    <scope>NUCLEOTIDE SEQUENCE</scope>
    <source>
        <strain evidence="1">Bd21</strain>
    </source>
</reference>
<evidence type="ECO:0000313" key="3">
    <source>
        <dbReference type="Proteomes" id="UP000008810"/>
    </source>
</evidence>
<dbReference type="EnsemblPlants" id="KQK12495">
    <property type="protein sequence ID" value="KQK12495"/>
    <property type="gene ID" value="BRADI_1g04050v3"/>
</dbReference>
<organism evidence="1">
    <name type="scientific">Brachypodium distachyon</name>
    <name type="common">Purple false brome</name>
    <name type="synonym">Trachynia distachya</name>
    <dbReference type="NCBI Taxonomy" id="15368"/>
    <lineage>
        <taxon>Eukaryota</taxon>
        <taxon>Viridiplantae</taxon>
        <taxon>Streptophyta</taxon>
        <taxon>Embryophyta</taxon>
        <taxon>Tracheophyta</taxon>
        <taxon>Spermatophyta</taxon>
        <taxon>Magnoliopsida</taxon>
        <taxon>Liliopsida</taxon>
        <taxon>Poales</taxon>
        <taxon>Poaceae</taxon>
        <taxon>BOP clade</taxon>
        <taxon>Pooideae</taxon>
        <taxon>Stipodae</taxon>
        <taxon>Brachypodieae</taxon>
        <taxon>Brachypodium</taxon>
    </lineage>
</organism>
<reference evidence="2" key="3">
    <citation type="submission" date="2018-08" db="UniProtKB">
        <authorList>
            <consortium name="EnsemblPlants"/>
        </authorList>
    </citation>
    <scope>IDENTIFICATION</scope>
    <source>
        <strain evidence="2">cv. Bd21</strain>
    </source>
</reference>